<evidence type="ECO:0000256" key="2">
    <source>
        <dbReference type="SAM" id="Coils"/>
    </source>
</evidence>
<feature type="domain" description="B box-type" evidence="3">
    <location>
        <begin position="3"/>
        <end position="53"/>
    </location>
</feature>
<keyword evidence="1" id="KW-0862">Zinc</keyword>
<reference evidence="4 5" key="1">
    <citation type="submission" date="2020-06" db="EMBL/GenBank/DDBJ databases">
        <authorList>
            <person name="Li R."/>
            <person name="Bekaert M."/>
        </authorList>
    </citation>
    <scope>NUCLEOTIDE SEQUENCE [LARGE SCALE GENOMIC DNA]</scope>
    <source>
        <strain evidence="5">wild</strain>
    </source>
</reference>
<dbReference type="InterPro" id="IPR000315">
    <property type="entry name" value="Znf_B-box"/>
</dbReference>
<dbReference type="PANTHER" id="PTHR25462:SF296">
    <property type="entry name" value="MEIOTIC P26, ISOFORM F"/>
    <property type="match status" value="1"/>
</dbReference>
<dbReference type="Gene3D" id="2.120.10.30">
    <property type="entry name" value="TolB, C-terminal domain"/>
    <property type="match status" value="1"/>
</dbReference>
<evidence type="ECO:0000256" key="1">
    <source>
        <dbReference type="PROSITE-ProRule" id="PRU00024"/>
    </source>
</evidence>
<evidence type="ECO:0000313" key="4">
    <source>
        <dbReference type="EMBL" id="CAC5379973.1"/>
    </source>
</evidence>
<accession>A0A6J8B8T8</accession>
<dbReference type="Pfam" id="PF22586">
    <property type="entry name" value="ANCHR-like_BBOX"/>
    <property type="match status" value="1"/>
</dbReference>
<gene>
    <name evidence="4" type="ORF">MCOR_15970</name>
</gene>
<dbReference type="CDD" id="cd19757">
    <property type="entry name" value="Bbox1"/>
    <property type="match status" value="1"/>
</dbReference>
<organism evidence="4 5">
    <name type="scientific">Mytilus coruscus</name>
    <name type="common">Sea mussel</name>
    <dbReference type="NCBI Taxonomy" id="42192"/>
    <lineage>
        <taxon>Eukaryota</taxon>
        <taxon>Metazoa</taxon>
        <taxon>Spiralia</taxon>
        <taxon>Lophotrochozoa</taxon>
        <taxon>Mollusca</taxon>
        <taxon>Bivalvia</taxon>
        <taxon>Autobranchia</taxon>
        <taxon>Pteriomorphia</taxon>
        <taxon>Mytilida</taxon>
        <taxon>Mytiloidea</taxon>
        <taxon>Mytilidae</taxon>
        <taxon>Mytilinae</taxon>
        <taxon>Mytilus</taxon>
    </lineage>
</organism>
<dbReference type="GO" id="GO:0008270">
    <property type="term" value="F:zinc ion binding"/>
    <property type="evidence" value="ECO:0007669"/>
    <property type="project" value="UniProtKB-KW"/>
</dbReference>
<dbReference type="AlphaFoldDB" id="A0A6J8B8T8"/>
<dbReference type="PANTHER" id="PTHR25462">
    <property type="entry name" value="BONUS, ISOFORM C-RELATED"/>
    <property type="match status" value="1"/>
</dbReference>
<keyword evidence="5" id="KW-1185">Reference proteome</keyword>
<dbReference type="InterPro" id="IPR047153">
    <property type="entry name" value="TRIM45/56/19-like"/>
</dbReference>
<dbReference type="SUPFAM" id="SSF63829">
    <property type="entry name" value="Calcium-dependent phosphotriesterase"/>
    <property type="match status" value="1"/>
</dbReference>
<keyword evidence="1" id="KW-0863">Zinc-finger</keyword>
<proteinExistence type="predicted"/>
<dbReference type="Proteomes" id="UP000507470">
    <property type="component" value="Unassembled WGS sequence"/>
</dbReference>
<dbReference type="Gene3D" id="3.30.160.60">
    <property type="entry name" value="Classic Zinc Finger"/>
    <property type="match status" value="1"/>
</dbReference>
<dbReference type="EMBL" id="CACVKT020002784">
    <property type="protein sequence ID" value="CAC5379973.1"/>
    <property type="molecule type" value="Genomic_DNA"/>
</dbReference>
<name>A0A6J8B8T8_MYTCO</name>
<dbReference type="InterPro" id="IPR011042">
    <property type="entry name" value="6-blade_b-propeller_TolB-like"/>
</dbReference>
<dbReference type="OrthoDB" id="6101175at2759"/>
<dbReference type="PROSITE" id="PS50119">
    <property type="entry name" value="ZF_BBOX"/>
    <property type="match status" value="1"/>
</dbReference>
<evidence type="ECO:0000313" key="5">
    <source>
        <dbReference type="Proteomes" id="UP000507470"/>
    </source>
</evidence>
<keyword evidence="2" id="KW-0175">Coiled coil</keyword>
<sequence>MANNWSLCSGCDNSQLTKPSAVWCSECDESLCTDCNKYHRVSKGTNNHATISIGVYEKIQTEVLRIAQVCKKHNGKYELFCRKHDCPCCKYCLKYHKDCKGITDINEVIQNVKTSNAFYEIEQSLMEAVLNIKGIRTNREDNLTSLANKKREIEEKIKETRAKINNYLDILQYELMNELMATEQEESSKIREVLTILRQKEQKIAKYQTNVAYIKQYASEMQIFLSMKHIEKDMAFEEKFIQSLIESDTTDQVNISCRINESLQEIAAIVEKFGDINVSSDPCDLAIQKRKDRQAQIMLALPTRTIDNLTLTLQKRINTGLSEVRGCSMLPDGRMVFSCYHQNKVKVLNSDRSTYFEMNKIGYTFDVVFIGNDSIAVTSAESDQINIINFKKHNLEKSIKVNPGNYGIVYKDGNLIYCSRNKGLKMISLSKVTIAKDVYHRELPPSAYVTAFADKLFFTNGNKNSVTCCDYHGNTLWSFRNTSVLRDPLGISADNYGNVFVVGYSSKNVVVISPNGKRYRQLLSHADGLIMPTVLQYDQSTNTLIVATSIGDAFVYQVE</sequence>
<keyword evidence="1" id="KW-0479">Metal-binding</keyword>
<protein>
    <recommendedName>
        <fullName evidence="3">B box-type domain-containing protein</fullName>
    </recommendedName>
</protein>
<evidence type="ECO:0000259" key="3">
    <source>
        <dbReference type="PROSITE" id="PS50119"/>
    </source>
</evidence>
<feature type="coiled-coil region" evidence="2">
    <location>
        <begin position="136"/>
        <end position="210"/>
    </location>
</feature>